<dbReference type="GO" id="GO:0006006">
    <property type="term" value="P:glucose metabolic process"/>
    <property type="evidence" value="ECO:0007669"/>
    <property type="project" value="TreeGrafter"/>
</dbReference>
<dbReference type="Pfam" id="PF13561">
    <property type="entry name" value="adh_short_C2"/>
    <property type="match status" value="1"/>
</dbReference>
<dbReference type="InterPro" id="IPR051737">
    <property type="entry name" value="L-xylulose/Carbonyl_redctase"/>
</dbReference>
<dbReference type="AlphaFoldDB" id="A0A2S2NFU6"/>
<comment type="similarity">
    <text evidence="1">Belongs to the short-chain dehydrogenases/reductases (SDR) family.</text>
</comment>
<dbReference type="Gene3D" id="3.40.50.720">
    <property type="entry name" value="NAD(P)-binding Rossmann-like Domain"/>
    <property type="match status" value="1"/>
</dbReference>
<dbReference type="InterPro" id="IPR020904">
    <property type="entry name" value="Sc_DH/Rdtase_CS"/>
</dbReference>
<dbReference type="PANTHER" id="PTHR44252">
    <property type="entry name" value="D-ERYTHRULOSE REDUCTASE"/>
    <property type="match status" value="1"/>
</dbReference>
<organism evidence="5">
    <name type="scientific">Schizaphis graminum</name>
    <name type="common">Green bug aphid</name>
    <dbReference type="NCBI Taxonomy" id="13262"/>
    <lineage>
        <taxon>Eukaryota</taxon>
        <taxon>Metazoa</taxon>
        <taxon>Ecdysozoa</taxon>
        <taxon>Arthropoda</taxon>
        <taxon>Hexapoda</taxon>
        <taxon>Insecta</taxon>
        <taxon>Pterygota</taxon>
        <taxon>Neoptera</taxon>
        <taxon>Paraneoptera</taxon>
        <taxon>Hemiptera</taxon>
        <taxon>Sternorrhyncha</taxon>
        <taxon>Aphidomorpha</taxon>
        <taxon>Aphidoidea</taxon>
        <taxon>Aphididae</taxon>
        <taxon>Aphidini</taxon>
        <taxon>Schizaphis</taxon>
    </lineage>
</organism>
<keyword evidence="3" id="KW-0521">NADP</keyword>
<gene>
    <name evidence="5" type="primary">DER</name>
    <name evidence="5" type="ORF">g.150777</name>
</gene>
<evidence type="ECO:0000256" key="1">
    <source>
        <dbReference type="ARBA" id="ARBA00006484"/>
    </source>
</evidence>
<name>A0A2S2NFU6_SCHGA</name>
<reference evidence="5" key="1">
    <citation type="submission" date="2018-04" db="EMBL/GenBank/DDBJ databases">
        <title>Transcriptome of Schizaphis graminum biotype I.</title>
        <authorList>
            <person name="Scully E.D."/>
            <person name="Geib S.M."/>
            <person name="Palmer N.A."/>
            <person name="Koch K."/>
            <person name="Bradshaw J."/>
            <person name="Heng-Moss T."/>
            <person name="Sarath G."/>
        </authorList>
    </citation>
    <scope>NUCLEOTIDE SEQUENCE</scope>
</reference>
<evidence type="ECO:0000256" key="3">
    <source>
        <dbReference type="ARBA" id="ARBA00022857"/>
    </source>
</evidence>
<dbReference type="InterPro" id="IPR002347">
    <property type="entry name" value="SDR_fam"/>
</dbReference>
<dbReference type="GO" id="GO:0050038">
    <property type="term" value="F:L-xylulose reductase (NADPH) activity"/>
    <property type="evidence" value="ECO:0007669"/>
    <property type="project" value="TreeGrafter"/>
</dbReference>
<dbReference type="PRINTS" id="PR00081">
    <property type="entry name" value="GDHRDH"/>
</dbReference>
<dbReference type="InterPro" id="IPR036291">
    <property type="entry name" value="NAD(P)-bd_dom_sf"/>
</dbReference>
<protein>
    <submittedName>
        <fullName evidence="5">D-erythrulose reductase</fullName>
    </submittedName>
</protein>
<dbReference type="GO" id="GO:0004090">
    <property type="term" value="F:carbonyl reductase (NADPH) activity"/>
    <property type="evidence" value="ECO:0007669"/>
    <property type="project" value="TreeGrafter"/>
</dbReference>
<evidence type="ECO:0000313" key="5">
    <source>
        <dbReference type="EMBL" id="MBY16047.1"/>
    </source>
</evidence>
<keyword evidence="4" id="KW-0560">Oxidoreductase</keyword>
<evidence type="ECO:0000256" key="2">
    <source>
        <dbReference type="ARBA" id="ARBA00011881"/>
    </source>
</evidence>
<dbReference type="PRINTS" id="PR00080">
    <property type="entry name" value="SDRFAMILY"/>
</dbReference>
<dbReference type="FunFam" id="3.40.50.720:FF:000084">
    <property type="entry name" value="Short-chain dehydrogenase reductase"/>
    <property type="match status" value="1"/>
</dbReference>
<evidence type="ECO:0000256" key="4">
    <source>
        <dbReference type="ARBA" id="ARBA00023002"/>
    </source>
</evidence>
<sequence>MFRSIYKLSTHLNNRCVMGTLSRGIAEKRPSMEKYFKDKRFIVTGASSGMGRVITGRLLGLDAHVFAIGKDTESLPCKAGRKMTNISVDIGDWDSTYCKILEIGPVHGLVNNAGVANIEPFLEMTKHGWDDTLNVNSRGIVRASQAAAKNMISEKIKGSIVNISSTISERAVPDHVSYCASKGALNQITRTMAIELGPLGIRTNNVNPTVVLTTMGKIAWSDPKKSGPIMNRIPLGRFAEPNDIADAVIFLLSDYSTMINGLNLYVDGGYMAS</sequence>
<dbReference type="PANTHER" id="PTHR44252:SF3">
    <property type="entry name" value="D-ERYTHRULOSE REDUCTASE-RELATED"/>
    <property type="match status" value="1"/>
</dbReference>
<accession>A0A2S2NFU6</accession>
<dbReference type="SUPFAM" id="SSF51735">
    <property type="entry name" value="NAD(P)-binding Rossmann-fold domains"/>
    <property type="match status" value="1"/>
</dbReference>
<dbReference type="PROSITE" id="PS00061">
    <property type="entry name" value="ADH_SHORT"/>
    <property type="match status" value="1"/>
</dbReference>
<dbReference type="EMBL" id="GGMR01003428">
    <property type="protein sequence ID" value="MBY16047.1"/>
    <property type="molecule type" value="Transcribed_RNA"/>
</dbReference>
<dbReference type="GO" id="GO:0005997">
    <property type="term" value="P:xylulose metabolic process"/>
    <property type="evidence" value="ECO:0007669"/>
    <property type="project" value="TreeGrafter"/>
</dbReference>
<comment type="subunit">
    <text evidence="2">Homotetramer.</text>
</comment>
<proteinExistence type="inferred from homology"/>